<keyword evidence="2" id="KW-1185">Reference proteome</keyword>
<evidence type="ECO:0000313" key="2">
    <source>
        <dbReference type="Proteomes" id="UP001164746"/>
    </source>
</evidence>
<organism evidence="1 2">
    <name type="scientific">Mya arenaria</name>
    <name type="common">Soft-shell clam</name>
    <dbReference type="NCBI Taxonomy" id="6604"/>
    <lineage>
        <taxon>Eukaryota</taxon>
        <taxon>Metazoa</taxon>
        <taxon>Spiralia</taxon>
        <taxon>Lophotrochozoa</taxon>
        <taxon>Mollusca</taxon>
        <taxon>Bivalvia</taxon>
        <taxon>Autobranchia</taxon>
        <taxon>Heteroconchia</taxon>
        <taxon>Euheterodonta</taxon>
        <taxon>Imparidentia</taxon>
        <taxon>Neoheterodontei</taxon>
        <taxon>Myida</taxon>
        <taxon>Myoidea</taxon>
        <taxon>Myidae</taxon>
        <taxon>Mya</taxon>
    </lineage>
</organism>
<dbReference type="Proteomes" id="UP001164746">
    <property type="component" value="Chromosome 4"/>
</dbReference>
<evidence type="ECO:0000313" key="1">
    <source>
        <dbReference type="EMBL" id="WAR02729.1"/>
    </source>
</evidence>
<name>A0ABY7E0K5_MYAAR</name>
<reference evidence="1" key="1">
    <citation type="submission" date="2022-11" db="EMBL/GenBank/DDBJ databases">
        <title>Centuries of genome instability and evolution in soft-shell clam transmissible cancer (bioRxiv).</title>
        <authorList>
            <person name="Hart S.F.M."/>
            <person name="Yonemitsu M.A."/>
            <person name="Giersch R.M."/>
            <person name="Beal B.F."/>
            <person name="Arriagada G."/>
            <person name="Davis B.W."/>
            <person name="Ostrander E.A."/>
            <person name="Goff S.P."/>
            <person name="Metzger M.J."/>
        </authorList>
    </citation>
    <scope>NUCLEOTIDE SEQUENCE</scope>
    <source>
        <strain evidence="1">MELC-2E11</strain>
        <tissue evidence="1">Siphon/mantle</tissue>
    </source>
</reference>
<protein>
    <submittedName>
        <fullName evidence="1">Uncharacterized protein</fullName>
    </submittedName>
</protein>
<gene>
    <name evidence="1" type="ORF">MAR_009287</name>
</gene>
<accession>A0ABY7E0K5</accession>
<sequence>MLFLNESIAISNKALTFRDWTKNFNELLFQAVDSVFYLKSVQTSFSSCFDDNKILFCIFSLTEVIFIDQENSNKLEYVLALKLALYISIKCFLVLCKLLVCLKKTGLVFYEIFMKLNKN</sequence>
<feature type="non-terminal residue" evidence="1">
    <location>
        <position position="119"/>
    </location>
</feature>
<dbReference type="EMBL" id="CP111015">
    <property type="protein sequence ID" value="WAR02729.1"/>
    <property type="molecule type" value="Genomic_DNA"/>
</dbReference>
<proteinExistence type="predicted"/>